<organism evidence="2 3">
    <name type="scientific">Cladophialophora chaetospira</name>
    <dbReference type="NCBI Taxonomy" id="386627"/>
    <lineage>
        <taxon>Eukaryota</taxon>
        <taxon>Fungi</taxon>
        <taxon>Dikarya</taxon>
        <taxon>Ascomycota</taxon>
        <taxon>Pezizomycotina</taxon>
        <taxon>Eurotiomycetes</taxon>
        <taxon>Chaetothyriomycetidae</taxon>
        <taxon>Chaetothyriales</taxon>
        <taxon>Herpotrichiellaceae</taxon>
        <taxon>Cladophialophora</taxon>
    </lineage>
</organism>
<feature type="compositionally biased region" description="Polar residues" evidence="1">
    <location>
        <begin position="212"/>
        <end position="256"/>
    </location>
</feature>
<dbReference type="AlphaFoldDB" id="A0AA38WYM8"/>
<evidence type="ECO:0000313" key="2">
    <source>
        <dbReference type="EMBL" id="KAJ9603569.1"/>
    </source>
</evidence>
<evidence type="ECO:0000313" key="3">
    <source>
        <dbReference type="Proteomes" id="UP001172673"/>
    </source>
</evidence>
<reference evidence="2" key="1">
    <citation type="submission" date="2022-10" db="EMBL/GenBank/DDBJ databases">
        <title>Culturing micro-colonial fungi from biological soil crusts in the Mojave desert and describing Neophaeococcomyces mojavensis, and introducing the new genera and species Taxawa tesnikishii.</title>
        <authorList>
            <person name="Kurbessoian T."/>
            <person name="Stajich J.E."/>
        </authorList>
    </citation>
    <scope>NUCLEOTIDE SEQUENCE</scope>
    <source>
        <strain evidence="2">TK_41</strain>
    </source>
</reference>
<name>A0AA38WYM8_9EURO</name>
<dbReference type="EMBL" id="JAPDRK010000021">
    <property type="protein sequence ID" value="KAJ9603569.1"/>
    <property type="molecule type" value="Genomic_DNA"/>
</dbReference>
<proteinExistence type="predicted"/>
<dbReference type="Proteomes" id="UP001172673">
    <property type="component" value="Unassembled WGS sequence"/>
</dbReference>
<gene>
    <name evidence="2" type="ORF">H2200_011755</name>
</gene>
<feature type="compositionally biased region" description="Pro residues" evidence="1">
    <location>
        <begin position="1"/>
        <end position="15"/>
    </location>
</feature>
<sequence length="298" mass="32314">MNIPPPATPAAPPLPSLLIGPPERPEDPQDAAIYDIKEGLIAIMQVFKAGLFRDRITWKAKLVDIFDIVLASPDLNKGEKTHLARVAEQVRPIKEAPNVDHWKFHESLLESHRTMQLLRATVAVECAARGHNVQNGWLREVGLDTLSFEVDFNGCSPAQPAKTEQNLGDFLEPAALIHRPMSQTQMPGLPHAASGNIQPRAPSGVAPVQTPQFGGTAHTTSGSFQQPAPVNAYRQTPQTTTGIGSMNIQSQNSGDTAMQYMDDTEAGPSGWGQDPSQGDESRVQSAMRKAWPSPEQPN</sequence>
<feature type="region of interest" description="Disordered" evidence="1">
    <location>
        <begin position="188"/>
        <end position="207"/>
    </location>
</feature>
<feature type="region of interest" description="Disordered" evidence="1">
    <location>
        <begin position="212"/>
        <end position="298"/>
    </location>
</feature>
<feature type="region of interest" description="Disordered" evidence="1">
    <location>
        <begin position="1"/>
        <end position="22"/>
    </location>
</feature>
<accession>A0AA38WYM8</accession>
<protein>
    <submittedName>
        <fullName evidence="2">Uncharacterized protein</fullName>
    </submittedName>
</protein>
<comment type="caution">
    <text evidence="2">The sequence shown here is derived from an EMBL/GenBank/DDBJ whole genome shotgun (WGS) entry which is preliminary data.</text>
</comment>
<keyword evidence="3" id="KW-1185">Reference proteome</keyword>
<evidence type="ECO:0000256" key="1">
    <source>
        <dbReference type="SAM" id="MobiDB-lite"/>
    </source>
</evidence>